<accession>A0A7J7K165</accession>
<dbReference type="AlphaFoldDB" id="A0A7J7K165"/>
<evidence type="ECO:0000313" key="2">
    <source>
        <dbReference type="EMBL" id="KAF6031905.1"/>
    </source>
</evidence>
<reference evidence="2" key="1">
    <citation type="submission" date="2020-06" db="EMBL/GenBank/DDBJ databases">
        <title>Draft genome of Bugula neritina, a colonial animal packing powerful symbionts and potential medicines.</title>
        <authorList>
            <person name="Rayko M."/>
        </authorList>
    </citation>
    <scope>NUCLEOTIDE SEQUENCE [LARGE SCALE GENOMIC DNA]</scope>
    <source>
        <strain evidence="2">Kwan_BN1</strain>
    </source>
</reference>
<organism evidence="2 3">
    <name type="scientific">Bugula neritina</name>
    <name type="common">Brown bryozoan</name>
    <name type="synonym">Sertularia neritina</name>
    <dbReference type="NCBI Taxonomy" id="10212"/>
    <lineage>
        <taxon>Eukaryota</taxon>
        <taxon>Metazoa</taxon>
        <taxon>Spiralia</taxon>
        <taxon>Lophotrochozoa</taxon>
        <taxon>Bryozoa</taxon>
        <taxon>Gymnolaemata</taxon>
        <taxon>Cheilostomatida</taxon>
        <taxon>Flustrina</taxon>
        <taxon>Buguloidea</taxon>
        <taxon>Bugulidae</taxon>
        <taxon>Bugula</taxon>
    </lineage>
</organism>
<keyword evidence="1" id="KW-0472">Membrane</keyword>
<evidence type="ECO:0000256" key="1">
    <source>
        <dbReference type="SAM" id="Phobius"/>
    </source>
</evidence>
<keyword evidence="3" id="KW-1185">Reference proteome</keyword>
<protein>
    <submittedName>
        <fullName evidence="2">Uncharacterized protein</fullName>
    </submittedName>
</protein>
<proteinExistence type="predicted"/>
<keyword evidence="1" id="KW-1133">Transmembrane helix</keyword>
<sequence length="70" mass="8352">MFLIFKSLKILSKNQLFTKRAIRCALEMSILVNMWLCLLSYWVGNAKFSFISSFYVFWLFGENFHRGVFV</sequence>
<comment type="caution">
    <text evidence="2">The sequence shown here is derived from an EMBL/GenBank/DDBJ whole genome shotgun (WGS) entry which is preliminary data.</text>
</comment>
<keyword evidence="1" id="KW-0812">Transmembrane</keyword>
<dbReference type="Proteomes" id="UP000593567">
    <property type="component" value="Unassembled WGS sequence"/>
</dbReference>
<dbReference type="EMBL" id="VXIV02001556">
    <property type="protein sequence ID" value="KAF6031905.1"/>
    <property type="molecule type" value="Genomic_DNA"/>
</dbReference>
<name>A0A7J7K165_BUGNE</name>
<evidence type="ECO:0000313" key="3">
    <source>
        <dbReference type="Proteomes" id="UP000593567"/>
    </source>
</evidence>
<feature type="transmembrane region" description="Helical" evidence="1">
    <location>
        <begin position="21"/>
        <end position="42"/>
    </location>
</feature>
<gene>
    <name evidence="2" type="ORF">EB796_009807</name>
</gene>